<evidence type="ECO:0000256" key="2">
    <source>
        <dbReference type="SAM" id="MobiDB-lite"/>
    </source>
</evidence>
<organism evidence="4 5">
    <name type="scientific">Glycine soja</name>
    <name type="common">Wild soybean</name>
    <dbReference type="NCBI Taxonomy" id="3848"/>
    <lineage>
        <taxon>Eukaryota</taxon>
        <taxon>Viridiplantae</taxon>
        <taxon>Streptophyta</taxon>
        <taxon>Embryophyta</taxon>
        <taxon>Tracheophyta</taxon>
        <taxon>Spermatophyta</taxon>
        <taxon>Magnoliopsida</taxon>
        <taxon>eudicotyledons</taxon>
        <taxon>Gunneridae</taxon>
        <taxon>Pentapetalae</taxon>
        <taxon>rosids</taxon>
        <taxon>fabids</taxon>
        <taxon>Fabales</taxon>
        <taxon>Fabaceae</taxon>
        <taxon>Papilionoideae</taxon>
        <taxon>50 kb inversion clade</taxon>
        <taxon>NPAAA clade</taxon>
        <taxon>indigoferoid/millettioid clade</taxon>
        <taxon>Phaseoleae</taxon>
        <taxon>Glycine</taxon>
        <taxon>Glycine subgen. Soja</taxon>
    </lineage>
</organism>
<reference evidence="4 5" key="1">
    <citation type="submission" date="2018-09" db="EMBL/GenBank/DDBJ databases">
        <title>A high-quality reference genome of wild soybean provides a powerful tool to mine soybean genomes.</title>
        <authorList>
            <person name="Xie M."/>
            <person name="Chung C.Y.L."/>
            <person name="Li M.-W."/>
            <person name="Wong F.-L."/>
            <person name="Chan T.-F."/>
            <person name="Lam H.-M."/>
        </authorList>
    </citation>
    <scope>NUCLEOTIDE SEQUENCE [LARGE SCALE GENOMIC DNA]</scope>
    <source>
        <strain evidence="5">cv. W05</strain>
        <tissue evidence="4">Hypocotyl of etiolated seedlings</tissue>
    </source>
</reference>
<evidence type="ECO:0000313" key="5">
    <source>
        <dbReference type="Proteomes" id="UP000289340"/>
    </source>
</evidence>
<proteinExistence type="predicted"/>
<dbReference type="PANTHER" id="PTHR10627:SF69">
    <property type="entry name" value="PROTEIN BICAUDAL C"/>
    <property type="match status" value="1"/>
</dbReference>
<dbReference type="Pfam" id="PF00536">
    <property type="entry name" value="SAM_1"/>
    <property type="match status" value="1"/>
</dbReference>
<name>A0A445KAQ9_GLYSO</name>
<accession>A0A445KAQ9</accession>
<sequence>MAELPAPEAQLNGGAPATTANSSEPIGSKRQRRPSVRLGDIGDQPYDSHPRRAAAKTWRLAFDHPRHSSSAAAAARPSKIRPLTNLTPAAAVAELGETLESDGNVDSVLIGSWKVKDSKKRGGGAKRIRSNWISRIDGGEDDDDDIIVDEDGYHHRDFSAEHSESPMREEHSPIMENLGVDEEREVQHYHERNGNSGSGDGVRVWLNGLGLGRYAPVFEIHEVDDEVLPLLTLEDLKDMGISAVGSRRKMFCAIQKLGKGFS</sequence>
<keyword evidence="1" id="KW-0677">Repeat</keyword>
<dbReference type="Gramene" id="XM_028380944.1">
    <property type="protein sequence ID" value="XP_028236745.1"/>
    <property type="gene ID" value="LOC114416068"/>
</dbReference>
<evidence type="ECO:0000313" key="4">
    <source>
        <dbReference type="EMBL" id="RZC07891.1"/>
    </source>
</evidence>
<dbReference type="Proteomes" id="UP000289340">
    <property type="component" value="Chromosome 6"/>
</dbReference>
<dbReference type="PROSITE" id="PS50105">
    <property type="entry name" value="SAM_DOMAIN"/>
    <property type="match status" value="1"/>
</dbReference>
<protein>
    <recommendedName>
        <fullName evidence="3">SAM domain-containing protein</fullName>
    </recommendedName>
</protein>
<evidence type="ECO:0000259" key="3">
    <source>
        <dbReference type="PROSITE" id="PS50105"/>
    </source>
</evidence>
<dbReference type="Gene3D" id="1.10.150.50">
    <property type="entry name" value="Transcription Factor, Ets-1"/>
    <property type="match status" value="1"/>
</dbReference>
<dbReference type="InterPro" id="IPR001660">
    <property type="entry name" value="SAM"/>
</dbReference>
<gene>
    <name evidence="4" type="ORF">D0Y65_014899</name>
</gene>
<dbReference type="PANTHER" id="PTHR10627">
    <property type="entry name" value="SCP160"/>
    <property type="match status" value="1"/>
</dbReference>
<feature type="domain" description="SAM" evidence="3">
    <location>
        <begin position="197"/>
        <end position="260"/>
    </location>
</feature>
<dbReference type="EMBL" id="QZWG01000006">
    <property type="protein sequence ID" value="RZC07891.1"/>
    <property type="molecule type" value="Genomic_DNA"/>
</dbReference>
<dbReference type="SMR" id="A0A445KAQ9"/>
<dbReference type="AlphaFoldDB" id="A0A445KAQ9"/>
<feature type="region of interest" description="Disordered" evidence="2">
    <location>
        <begin position="1"/>
        <end position="76"/>
    </location>
</feature>
<dbReference type="CDD" id="cd09487">
    <property type="entry name" value="SAM_superfamily"/>
    <property type="match status" value="1"/>
</dbReference>
<dbReference type="SUPFAM" id="SSF47769">
    <property type="entry name" value="SAM/Pointed domain"/>
    <property type="match status" value="1"/>
</dbReference>
<keyword evidence="5" id="KW-1185">Reference proteome</keyword>
<comment type="caution">
    <text evidence="4">The sequence shown here is derived from an EMBL/GenBank/DDBJ whole genome shotgun (WGS) entry which is preliminary data.</text>
</comment>
<evidence type="ECO:0000256" key="1">
    <source>
        <dbReference type="ARBA" id="ARBA00022737"/>
    </source>
</evidence>
<dbReference type="InterPro" id="IPR013761">
    <property type="entry name" value="SAM/pointed_sf"/>
</dbReference>
<dbReference type="SMART" id="SM00454">
    <property type="entry name" value="SAM"/>
    <property type="match status" value="1"/>
</dbReference>